<protein>
    <submittedName>
        <fullName evidence="3">CsbD family protein</fullName>
    </submittedName>
</protein>
<accession>A0AA41Z4U0</accession>
<gene>
    <name evidence="3" type="ORF">M8523_20055</name>
</gene>
<evidence type="ECO:0000313" key="4">
    <source>
        <dbReference type="Proteomes" id="UP001165667"/>
    </source>
</evidence>
<dbReference type="InterPro" id="IPR008462">
    <property type="entry name" value="CsbD"/>
</dbReference>
<evidence type="ECO:0000256" key="1">
    <source>
        <dbReference type="ARBA" id="ARBA00009129"/>
    </source>
</evidence>
<sequence length="71" mass="7069">MSSTTDKASGLANEAVGNIKQGIGKLVGSEKLQAEGLAQEAKGEAQKTAGDAKAAVKDGANKVADTINKAI</sequence>
<dbReference type="EMBL" id="JAMOIM010000014">
    <property type="protein sequence ID" value="MCW6510315.1"/>
    <property type="molecule type" value="Genomic_DNA"/>
</dbReference>
<dbReference type="InterPro" id="IPR036629">
    <property type="entry name" value="YjbJ_sf"/>
</dbReference>
<feature type="domain" description="CsbD-like" evidence="2">
    <location>
        <begin position="6"/>
        <end position="58"/>
    </location>
</feature>
<evidence type="ECO:0000313" key="3">
    <source>
        <dbReference type="EMBL" id="MCW6510315.1"/>
    </source>
</evidence>
<reference evidence="3" key="1">
    <citation type="submission" date="2022-05" db="EMBL/GenBank/DDBJ databases">
        <authorList>
            <person name="Pankratov T."/>
        </authorList>
    </citation>
    <scope>NUCLEOTIDE SEQUENCE</scope>
    <source>
        <strain evidence="3">BP6-180914</strain>
    </source>
</reference>
<comment type="caution">
    <text evidence="3">The sequence shown here is derived from an EMBL/GenBank/DDBJ whole genome shotgun (WGS) entry which is preliminary data.</text>
</comment>
<proteinExistence type="inferred from homology"/>
<dbReference type="SUPFAM" id="SSF69047">
    <property type="entry name" value="Hypothetical protein YjbJ"/>
    <property type="match status" value="1"/>
</dbReference>
<dbReference type="Proteomes" id="UP001165667">
    <property type="component" value="Unassembled WGS sequence"/>
</dbReference>
<organism evidence="3 4">
    <name type="scientific">Lichenifustis flavocetrariae</name>
    <dbReference type="NCBI Taxonomy" id="2949735"/>
    <lineage>
        <taxon>Bacteria</taxon>
        <taxon>Pseudomonadati</taxon>
        <taxon>Pseudomonadota</taxon>
        <taxon>Alphaproteobacteria</taxon>
        <taxon>Hyphomicrobiales</taxon>
        <taxon>Lichenihabitantaceae</taxon>
        <taxon>Lichenifustis</taxon>
    </lineage>
</organism>
<dbReference type="RefSeq" id="WP_282586686.1">
    <property type="nucleotide sequence ID" value="NZ_JAMOIM010000014.1"/>
</dbReference>
<comment type="similarity">
    <text evidence="1">Belongs to the UPF0337 (CsbD) family.</text>
</comment>
<evidence type="ECO:0000259" key="2">
    <source>
        <dbReference type="Pfam" id="PF05532"/>
    </source>
</evidence>
<dbReference type="AlphaFoldDB" id="A0AA41Z4U0"/>
<keyword evidence="4" id="KW-1185">Reference proteome</keyword>
<dbReference type="Gene3D" id="1.10.1470.10">
    <property type="entry name" value="YjbJ"/>
    <property type="match status" value="1"/>
</dbReference>
<dbReference type="Pfam" id="PF05532">
    <property type="entry name" value="CsbD"/>
    <property type="match status" value="1"/>
</dbReference>
<name>A0AA41Z4U0_9HYPH</name>